<evidence type="ECO:0000313" key="7">
    <source>
        <dbReference type="EMBL" id="KPL77191.1"/>
    </source>
</evidence>
<dbReference type="Gene3D" id="2.70.98.70">
    <property type="match status" value="1"/>
</dbReference>
<evidence type="ECO:0000256" key="4">
    <source>
        <dbReference type="ARBA" id="ARBA00023239"/>
    </source>
</evidence>
<dbReference type="GO" id="GO:0016829">
    <property type="term" value="F:lyase activity"/>
    <property type="evidence" value="ECO:0007669"/>
    <property type="project" value="UniProtKB-KW"/>
</dbReference>
<dbReference type="Proteomes" id="UP000050514">
    <property type="component" value="Unassembled WGS sequence"/>
</dbReference>
<evidence type="ECO:0000256" key="3">
    <source>
        <dbReference type="ARBA" id="ARBA00022764"/>
    </source>
</evidence>
<keyword evidence="8" id="KW-1185">Reference proteome</keyword>
<dbReference type="GO" id="GO:0042597">
    <property type="term" value="C:periplasmic space"/>
    <property type="evidence" value="ECO:0007669"/>
    <property type="project" value="UniProtKB-SubCell"/>
</dbReference>
<evidence type="ECO:0000256" key="2">
    <source>
        <dbReference type="ARBA" id="ARBA00022729"/>
    </source>
</evidence>
<dbReference type="RefSeq" id="WP_061914768.1">
    <property type="nucleotide sequence ID" value="NZ_DF967971.1"/>
</dbReference>
<evidence type="ECO:0000313" key="8">
    <source>
        <dbReference type="Proteomes" id="UP000050514"/>
    </source>
</evidence>
<proteinExistence type="predicted"/>
<gene>
    <name evidence="7" type="ORF">AC812_04325</name>
</gene>
<evidence type="ECO:0000256" key="1">
    <source>
        <dbReference type="ARBA" id="ARBA00004418"/>
    </source>
</evidence>
<keyword evidence="3" id="KW-0574">Periplasm</keyword>
<dbReference type="AlphaFoldDB" id="A0A0P6XBP0"/>
<sequence length="644" mass="73483">MSSVWTKAYCLVKEVGPGPLISLAIYRMGIQSGYYRWRTPIGGRKLRNLPDLRADVFVLPDPVRLLEWDRLRGVDGTAEAEEILSGRVRLFGAEPQPLNFKPPHPDRHWSTLDEQGVAGDIKQIWEAARLGWVFPLGRAYRLTGDERYAHFFWNSWEQFVLHNPLNCGENWLSAQEVALRLIGLGFAVQAFQPSAHSDRSRRQSAAEAIVQHARRIEVTLSYARAQNNNHLLSEAVGLLMAAHLLPDWYESRRWRKTGWKWFQWAIDHQIEADGEYVQHSVNYHRLMLTLGLIVFRMAQVEKFALPDRICQKLQLAAEWLRGVMDETSGQALQLGHHDGAYLIPFGGSIEDYRPTVQAALAAFGGQRALPEGGWDELAAWLGLNPTELTPMKGCPNLNGIKRLGNTREWASLRAKHFTNRPAHADQLQVELFWNGCRVVCDAGTFAYNLPPPWQNGLAQAGVHNAPLLNDQQPMLRAGKFLWLQWDQARFLEESDEQRQQVAAVRYGYYRWGVHQERRLTRVDTGRWQVVDRLSPLRSGQIIGKINLNWLLRDGEWNLDDGALMVEYAEFRLVVRVVSLPQGSMKMRIVRAGQIVNGDGEKGLESLLGWFSPTYLVRLPAISFCIEIHANLPILLQTDFEIYPK</sequence>
<comment type="caution">
    <text evidence="7">The sequence shown here is derived from an EMBL/GenBank/DDBJ whole genome shotgun (WGS) entry which is preliminary data.</text>
</comment>
<dbReference type="InterPro" id="IPR012480">
    <property type="entry name" value="Hepar_II_III_C"/>
</dbReference>
<dbReference type="PANTHER" id="PTHR39210:SF1">
    <property type="entry name" value="HEPARIN-SULFATE LYASE"/>
    <property type="match status" value="1"/>
</dbReference>
<dbReference type="InterPro" id="IPR031680">
    <property type="entry name" value="Hepar_II_III_N"/>
</dbReference>
<feature type="domain" description="Heparin-sulfate lyase N-terminal" evidence="6">
    <location>
        <begin position="124"/>
        <end position="304"/>
    </location>
</feature>
<organism evidence="7 8">
    <name type="scientific">Bellilinea caldifistulae</name>
    <dbReference type="NCBI Taxonomy" id="360411"/>
    <lineage>
        <taxon>Bacteria</taxon>
        <taxon>Bacillati</taxon>
        <taxon>Chloroflexota</taxon>
        <taxon>Anaerolineae</taxon>
        <taxon>Anaerolineales</taxon>
        <taxon>Anaerolineaceae</taxon>
        <taxon>Bellilinea</taxon>
    </lineage>
</organism>
<dbReference type="Pfam" id="PF16889">
    <property type="entry name" value="Hepar_II_III_N"/>
    <property type="match status" value="1"/>
</dbReference>
<dbReference type="OrthoDB" id="7335480at2"/>
<name>A0A0P6XBP0_9CHLR</name>
<accession>A0A0P6XBP0</accession>
<comment type="subcellular location">
    <subcellularLocation>
        <location evidence="1">Periplasm</location>
    </subcellularLocation>
</comment>
<dbReference type="PANTHER" id="PTHR39210">
    <property type="entry name" value="HEPARIN-SULFATE LYASE"/>
    <property type="match status" value="1"/>
</dbReference>
<dbReference type="EMBL" id="LGHJ01000010">
    <property type="protein sequence ID" value="KPL77191.1"/>
    <property type="molecule type" value="Genomic_DNA"/>
</dbReference>
<feature type="domain" description="Heparinase II/III-like C-terminal" evidence="5">
    <location>
        <begin position="421"/>
        <end position="615"/>
    </location>
</feature>
<evidence type="ECO:0000259" key="6">
    <source>
        <dbReference type="Pfam" id="PF16889"/>
    </source>
</evidence>
<keyword evidence="4" id="KW-0456">Lyase</keyword>
<dbReference type="Gene3D" id="1.50.10.100">
    <property type="entry name" value="Chondroitin AC/alginate lyase"/>
    <property type="match status" value="1"/>
</dbReference>
<dbReference type="SUPFAM" id="SSF48230">
    <property type="entry name" value="Chondroitin AC/alginate lyase"/>
    <property type="match status" value="1"/>
</dbReference>
<evidence type="ECO:0000259" key="5">
    <source>
        <dbReference type="Pfam" id="PF07940"/>
    </source>
</evidence>
<protein>
    <submittedName>
        <fullName evidence="7">Uncharacterized protein</fullName>
    </submittedName>
</protein>
<keyword evidence="2" id="KW-0732">Signal</keyword>
<dbReference type="STRING" id="360411.AC812_04325"/>
<dbReference type="Pfam" id="PF07940">
    <property type="entry name" value="Hepar_II_III_C"/>
    <property type="match status" value="1"/>
</dbReference>
<reference evidence="7 8" key="1">
    <citation type="submission" date="2015-07" db="EMBL/GenBank/DDBJ databases">
        <title>Draft genome of Bellilinea caldifistulae DSM 17877.</title>
        <authorList>
            <person name="Hemp J."/>
            <person name="Ward L.M."/>
            <person name="Pace L.A."/>
            <person name="Fischer W.W."/>
        </authorList>
    </citation>
    <scope>NUCLEOTIDE SEQUENCE [LARGE SCALE GENOMIC DNA]</scope>
    <source>
        <strain evidence="7 8">GOMI-1</strain>
    </source>
</reference>
<dbReference type="InterPro" id="IPR008929">
    <property type="entry name" value="Chondroitin_lyas"/>
</dbReference>